<evidence type="ECO:0000313" key="2">
    <source>
        <dbReference type="EMBL" id="CAB3266703.1"/>
    </source>
</evidence>
<dbReference type="AlphaFoldDB" id="A0A6F9DUM2"/>
<accession>A0A6F9DUM2</accession>
<name>A0A6F9DUM2_9ASCI</name>
<organism evidence="2">
    <name type="scientific">Phallusia mammillata</name>
    <dbReference type="NCBI Taxonomy" id="59560"/>
    <lineage>
        <taxon>Eukaryota</taxon>
        <taxon>Metazoa</taxon>
        <taxon>Chordata</taxon>
        <taxon>Tunicata</taxon>
        <taxon>Ascidiacea</taxon>
        <taxon>Phlebobranchia</taxon>
        <taxon>Ascidiidae</taxon>
        <taxon>Phallusia</taxon>
    </lineage>
</organism>
<protein>
    <submittedName>
        <fullName evidence="2">Cytosolic sulfotransferase 5-like</fullName>
    </submittedName>
</protein>
<keyword evidence="1" id="KW-0472">Membrane</keyword>
<keyword evidence="2" id="KW-0808">Transferase</keyword>
<keyword evidence="1" id="KW-1133">Transmembrane helix</keyword>
<sequence>MQRNRITNKLAVSFHNFFDLLFFQIFFLVILHVQNDLCSSTNHVNSVAAHSERTSSRRFPHILLIVIVF</sequence>
<evidence type="ECO:0000256" key="1">
    <source>
        <dbReference type="SAM" id="Phobius"/>
    </source>
</evidence>
<feature type="transmembrane region" description="Helical" evidence="1">
    <location>
        <begin position="12"/>
        <end position="33"/>
    </location>
</feature>
<gene>
    <name evidence="2" type="primary">Sult5</name>
</gene>
<dbReference type="GO" id="GO:0016740">
    <property type="term" value="F:transferase activity"/>
    <property type="evidence" value="ECO:0007669"/>
    <property type="project" value="UniProtKB-KW"/>
</dbReference>
<proteinExistence type="evidence at transcript level"/>
<reference evidence="2" key="1">
    <citation type="submission" date="2020-04" db="EMBL/GenBank/DDBJ databases">
        <authorList>
            <person name="Neveu A P."/>
        </authorList>
    </citation>
    <scope>NUCLEOTIDE SEQUENCE</scope>
    <source>
        <tissue evidence="2">Whole embryo</tissue>
    </source>
</reference>
<keyword evidence="1" id="KW-0812">Transmembrane</keyword>
<dbReference type="EMBL" id="LR790841">
    <property type="protein sequence ID" value="CAB3266703.1"/>
    <property type="molecule type" value="mRNA"/>
</dbReference>